<evidence type="ECO:0000313" key="2">
    <source>
        <dbReference type="EMBL" id="KAG4422537.1"/>
    </source>
</evidence>
<reference evidence="2" key="1">
    <citation type="submission" date="2021-02" db="EMBL/GenBank/DDBJ databases">
        <title>Genome sequence Cadophora malorum strain M34.</title>
        <authorList>
            <person name="Stefanovic E."/>
            <person name="Vu D."/>
            <person name="Scully C."/>
            <person name="Dijksterhuis J."/>
            <person name="Roader J."/>
            <person name="Houbraken J."/>
        </authorList>
    </citation>
    <scope>NUCLEOTIDE SEQUENCE</scope>
    <source>
        <strain evidence="2">M34</strain>
    </source>
</reference>
<gene>
    <name evidence="2" type="ORF">IFR04_004306</name>
</gene>
<keyword evidence="3" id="KW-1185">Reference proteome</keyword>
<evidence type="ECO:0000256" key="1">
    <source>
        <dbReference type="SAM" id="MobiDB-lite"/>
    </source>
</evidence>
<accession>A0A8H7WCX2</accession>
<dbReference type="Proteomes" id="UP000664132">
    <property type="component" value="Unassembled WGS sequence"/>
</dbReference>
<evidence type="ECO:0000313" key="3">
    <source>
        <dbReference type="Proteomes" id="UP000664132"/>
    </source>
</evidence>
<dbReference type="AlphaFoldDB" id="A0A8H7WCX2"/>
<feature type="compositionally biased region" description="Basic and acidic residues" evidence="1">
    <location>
        <begin position="8"/>
        <end position="18"/>
    </location>
</feature>
<protein>
    <submittedName>
        <fullName evidence="2">Uncharacterized protein</fullName>
    </submittedName>
</protein>
<feature type="region of interest" description="Disordered" evidence="1">
    <location>
        <begin position="1"/>
        <end position="20"/>
    </location>
</feature>
<proteinExistence type="predicted"/>
<dbReference type="EMBL" id="JAFJYH010000047">
    <property type="protein sequence ID" value="KAG4422537.1"/>
    <property type="molecule type" value="Genomic_DNA"/>
</dbReference>
<sequence length="223" mass="26043">MVAFTLPHQERGDEDHPKSSWVFSSKEGRLGWLALQAGLRPLSISLSAYTDKAVAFLDPIMFGQGRAGWREIHRYRRLDIVPETWIRAFKLNRDRSVYGSNVTKQNGIFGPALIVLAVLRGIHPPQSMILFNWVLLLKIHGELRTLLYNKDARAMWLVGYWLGLMCRYKGIWWCERRVRRDYEAVRMWLQGLQLGERAGIEELYWEDLMQHLDNAPFLSQTKT</sequence>
<dbReference type="OrthoDB" id="416217at2759"/>
<name>A0A8H7WCX2_9HELO</name>
<organism evidence="2 3">
    <name type="scientific">Cadophora malorum</name>
    <dbReference type="NCBI Taxonomy" id="108018"/>
    <lineage>
        <taxon>Eukaryota</taxon>
        <taxon>Fungi</taxon>
        <taxon>Dikarya</taxon>
        <taxon>Ascomycota</taxon>
        <taxon>Pezizomycotina</taxon>
        <taxon>Leotiomycetes</taxon>
        <taxon>Helotiales</taxon>
        <taxon>Ploettnerulaceae</taxon>
        <taxon>Cadophora</taxon>
    </lineage>
</organism>
<comment type="caution">
    <text evidence="2">The sequence shown here is derived from an EMBL/GenBank/DDBJ whole genome shotgun (WGS) entry which is preliminary data.</text>
</comment>